<reference evidence="2" key="1">
    <citation type="journal article" date="2015" name="Nat. Genet.">
        <title>The genome and transcriptome of the zoonotic hookworm Ancylostoma ceylanicum identify infection-specific gene families.</title>
        <authorList>
            <person name="Schwarz E.M."/>
            <person name="Hu Y."/>
            <person name="Antoshechkin I."/>
            <person name="Miller M.M."/>
            <person name="Sternberg P.W."/>
            <person name="Aroian R.V."/>
        </authorList>
    </citation>
    <scope>NUCLEOTIDE SEQUENCE</scope>
    <source>
        <strain evidence="2">HY135</strain>
    </source>
</reference>
<gene>
    <name evidence="1" type="primary">Acey_s0006.g3007</name>
    <name evidence="1" type="ORF">Y032_0006g3007</name>
</gene>
<dbReference type="Proteomes" id="UP000024635">
    <property type="component" value="Unassembled WGS sequence"/>
</dbReference>
<dbReference type="InterPro" id="IPR016186">
    <property type="entry name" value="C-type_lectin-like/link_sf"/>
</dbReference>
<dbReference type="OrthoDB" id="441660at2759"/>
<evidence type="ECO:0000313" key="1">
    <source>
        <dbReference type="EMBL" id="EYC29500.1"/>
    </source>
</evidence>
<dbReference type="EMBL" id="JARK01001342">
    <property type="protein sequence ID" value="EYC29500.1"/>
    <property type="molecule type" value="Genomic_DNA"/>
</dbReference>
<comment type="caution">
    <text evidence="1">The sequence shown here is derived from an EMBL/GenBank/DDBJ whole genome shotgun (WGS) entry which is preliminary data.</text>
</comment>
<name>A0A016VQ19_9BILA</name>
<dbReference type="InterPro" id="IPR016187">
    <property type="entry name" value="CTDL_fold"/>
</dbReference>
<sequence length="109" mass="12064">MRLLNDITALEDKPGITSKTFQPCCNCHPICSGSFSQKMKAVAALIWISFVTVATSETPCEEWKKLGDYCYMRSCGYETFSDAQTSCNEENGDLTSISTEEEYLHIAGA</sequence>
<evidence type="ECO:0008006" key="3">
    <source>
        <dbReference type="Google" id="ProtNLM"/>
    </source>
</evidence>
<evidence type="ECO:0000313" key="2">
    <source>
        <dbReference type="Proteomes" id="UP000024635"/>
    </source>
</evidence>
<dbReference type="SUPFAM" id="SSF56436">
    <property type="entry name" value="C-type lectin-like"/>
    <property type="match status" value="1"/>
</dbReference>
<proteinExistence type="predicted"/>
<keyword evidence="2" id="KW-1185">Reference proteome</keyword>
<dbReference type="CDD" id="cd00037">
    <property type="entry name" value="CLECT"/>
    <property type="match status" value="1"/>
</dbReference>
<dbReference type="AlphaFoldDB" id="A0A016VQ19"/>
<protein>
    <recommendedName>
        <fullName evidence="3">C-type lectin domain-containing protein</fullName>
    </recommendedName>
</protein>
<dbReference type="Gene3D" id="3.10.100.10">
    <property type="entry name" value="Mannose-Binding Protein A, subunit A"/>
    <property type="match status" value="1"/>
</dbReference>
<accession>A0A016VQ19</accession>
<organism evidence="1 2">
    <name type="scientific">Ancylostoma ceylanicum</name>
    <dbReference type="NCBI Taxonomy" id="53326"/>
    <lineage>
        <taxon>Eukaryota</taxon>
        <taxon>Metazoa</taxon>
        <taxon>Ecdysozoa</taxon>
        <taxon>Nematoda</taxon>
        <taxon>Chromadorea</taxon>
        <taxon>Rhabditida</taxon>
        <taxon>Rhabditina</taxon>
        <taxon>Rhabditomorpha</taxon>
        <taxon>Strongyloidea</taxon>
        <taxon>Ancylostomatidae</taxon>
        <taxon>Ancylostomatinae</taxon>
        <taxon>Ancylostoma</taxon>
    </lineage>
</organism>